<dbReference type="InParanoid" id="A0A194WWE3"/>
<accession>A0A194WWE3</accession>
<dbReference type="EMBL" id="KQ947424">
    <property type="protein sequence ID" value="KUJ12270.1"/>
    <property type="molecule type" value="Genomic_DNA"/>
</dbReference>
<dbReference type="AlphaFoldDB" id="A0A194WWE3"/>
<keyword evidence="1" id="KW-1133">Transmembrane helix</keyword>
<dbReference type="KEGG" id="psco:LY89DRAFT_204015"/>
<name>A0A194WWE3_MOLSC</name>
<evidence type="ECO:0000313" key="3">
    <source>
        <dbReference type="Proteomes" id="UP000070700"/>
    </source>
</evidence>
<dbReference type="GeneID" id="28815531"/>
<dbReference type="RefSeq" id="XP_018066625.1">
    <property type="nucleotide sequence ID" value="XM_018205805.1"/>
</dbReference>
<gene>
    <name evidence="2" type="ORF">LY89DRAFT_204015</name>
</gene>
<evidence type="ECO:0000256" key="1">
    <source>
        <dbReference type="SAM" id="Phobius"/>
    </source>
</evidence>
<evidence type="ECO:0000313" key="2">
    <source>
        <dbReference type="EMBL" id="KUJ12270.1"/>
    </source>
</evidence>
<sequence length="95" mass="10816">MSSLRICTMQPVSGDGGRCNAGRYFSFTYAFHISPTRGCDNLKQSSMLLAKYVVGFMKYHRPQFSILAIWCYVLFGPIIPASLFEKLYITCLETR</sequence>
<reference evidence="2 3" key="1">
    <citation type="submission" date="2015-10" db="EMBL/GenBank/DDBJ databases">
        <title>Full genome of DAOMC 229536 Phialocephala scopiformis, a fungal endophyte of spruce producing the potent anti-insectan compound rugulosin.</title>
        <authorList>
            <consortium name="DOE Joint Genome Institute"/>
            <person name="Walker A.K."/>
            <person name="Frasz S.L."/>
            <person name="Seifert K.A."/>
            <person name="Miller J.D."/>
            <person name="Mondo S.J."/>
            <person name="Labutti K."/>
            <person name="Lipzen A."/>
            <person name="Dockter R."/>
            <person name="Kennedy M."/>
            <person name="Grigoriev I.V."/>
            <person name="Spatafora J.W."/>
        </authorList>
    </citation>
    <scope>NUCLEOTIDE SEQUENCE [LARGE SCALE GENOMIC DNA]</scope>
    <source>
        <strain evidence="2 3">CBS 120377</strain>
    </source>
</reference>
<protein>
    <submittedName>
        <fullName evidence="2">Uncharacterized protein</fullName>
    </submittedName>
</protein>
<proteinExistence type="predicted"/>
<organism evidence="2 3">
    <name type="scientific">Mollisia scopiformis</name>
    <name type="common">Conifer needle endophyte fungus</name>
    <name type="synonym">Phialocephala scopiformis</name>
    <dbReference type="NCBI Taxonomy" id="149040"/>
    <lineage>
        <taxon>Eukaryota</taxon>
        <taxon>Fungi</taxon>
        <taxon>Dikarya</taxon>
        <taxon>Ascomycota</taxon>
        <taxon>Pezizomycotina</taxon>
        <taxon>Leotiomycetes</taxon>
        <taxon>Helotiales</taxon>
        <taxon>Mollisiaceae</taxon>
        <taxon>Mollisia</taxon>
    </lineage>
</organism>
<feature type="transmembrane region" description="Helical" evidence="1">
    <location>
        <begin position="64"/>
        <end position="84"/>
    </location>
</feature>
<keyword evidence="3" id="KW-1185">Reference proteome</keyword>
<keyword evidence="1" id="KW-0472">Membrane</keyword>
<keyword evidence="1" id="KW-0812">Transmembrane</keyword>
<dbReference type="Proteomes" id="UP000070700">
    <property type="component" value="Unassembled WGS sequence"/>
</dbReference>